<organism evidence="1">
    <name type="scientific">marine sediment metagenome</name>
    <dbReference type="NCBI Taxonomy" id="412755"/>
    <lineage>
        <taxon>unclassified sequences</taxon>
        <taxon>metagenomes</taxon>
        <taxon>ecological metagenomes</taxon>
    </lineage>
</organism>
<protein>
    <submittedName>
        <fullName evidence="1">Uncharacterized protein</fullName>
    </submittedName>
</protein>
<sequence>MARAFGGGMNCPHQYVYSLGAGKGHCLRCHSLVQSIGVYGYDSSQIDSDGMAQETYERHWRTVEEQGDGEATPKGTA</sequence>
<gene>
    <name evidence="1" type="ORF">LCGC14_2147710</name>
</gene>
<comment type="caution">
    <text evidence="1">The sequence shown here is derived from an EMBL/GenBank/DDBJ whole genome shotgun (WGS) entry which is preliminary data.</text>
</comment>
<proteinExistence type="predicted"/>
<name>A0A0F9DWC0_9ZZZZ</name>
<dbReference type="EMBL" id="LAZR01027293">
    <property type="protein sequence ID" value="KKL66163.1"/>
    <property type="molecule type" value="Genomic_DNA"/>
</dbReference>
<accession>A0A0F9DWC0</accession>
<evidence type="ECO:0000313" key="1">
    <source>
        <dbReference type="EMBL" id="KKL66163.1"/>
    </source>
</evidence>
<dbReference type="AlphaFoldDB" id="A0A0F9DWC0"/>
<reference evidence="1" key="1">
    <citation type="journal article" date="2015" name="Nature">
        <title>Complex archaea that bridge the gap between prokaryotes and eukaryotes.</title>
        <authorList>
            <person name="Spang A."/>
            <person name="Saw J.H."/>
            <person name="Jorgensen S.L."/>
            <person name="Zaremba-Niedzwiedzka K."/>
            <person name="Martijn J."/>
            <person name="Lind A.E."/>
            <person name="van Eijk R."/>
            <person name="Schleper C."/>
            <person name="Guy L."/>
            <person name="Ettema T.J."/>
        </authorList>
    </citation>
    <scope>NUCLEOTIDE SEQUENCE</scope>
</reference>